<accession>V4A7X7</accession>
<keyword evidence="14" id="KW-1185">Reference proteome</keyword>
<protein>
    <recommendedName>
        <fullName evidence="12">L-dopachrome isomerase</fullName>
        <ecNumber evidence="9">5.3.2.1</ecNumber>
        <ecNumber evidence="8">5.3.3.12</ecNumber>
    </recommendedName>
    <alternativeName>
        <fullName evidence="10">L-dopachrome tautomerase</fullName>
    </alternativeName>
    <alternativeName>
        <fullName evidence="11">Phenylpyruvate tautomerase</fullName>
    </alternativeName>
</protein>
<evidence type="ECO:0000256" key="12">
    <source>
        <dbReference type="ARBA" id="ARBA00042730"/>
    </source>
</evidence>
<evidence type="ECO:0000313" key="13">
    <source>
        <dbReference type="EMBL" id="ESP00074.1"/>
    </source>
</evidence>
<dbReference type="Proteomes" id="UP000030746">
    <property type="component" value="Unassembled WGS sequence"/>
</dbReference>
<dbReference type="HOGENOM" id="CLU_2017820_0_0_1"/>
<dbReference type="EMBL" id="KB200869">
    <property type="protein sequence ID" value="ESP00074.1"/>
    <property type="molecule type" value="Genomic_DNA"/>
</dbReference>
<keyword evidence="3" id="KW-0202">Cytokine</keyword>
<dbReference type="RefSeq" id="XP_009049265.1">
    <property type="nucleotide sequence ID" value="XM_009051017.1"/>
</dbReference>
<comment type="similarity">
    <text evidence="2">Belongs to the MIF family.</text>
</comment>
<evidence type="ECO:0000256" key="7">
    <source>
        <dbReference type="ARBA" id="ARBA00036823"/>
    </source>
</evidence>
<evidence type="ECO:0000256" key="4">
    <source>
        <dbReference type="ARBA" id="ARBA00022525"/>
    </source>
</evidence>
<keyword evidence="4" id="KW-0964">Secreted</keyword>
<evidence type="ECO:0000256" key="11">
    <source>
        <dbReference type="ARBA" id="ARBA00041912"/>
    </source>
</evidence>
<dbReference type="SUPFAM" id="SSF55331">
    <property type="entry name" value="Tautomerase/MIF"/>
    <property type="match status" value="1"/>
</dbReference>
<name>V4A7X7_LOTGI</name>
<dbReference type="AlphaFoldDB" id="V4A7X7"/>
<comment type="catalytic activity">
    <reaction evidence="6">
        <text>3-phenylpyruvate = enol-phenylpyruvate</text>
        <dbReference type="Rhea" id="RHEA:17097"/>
        <dbReference type="ChEBI" id="CHEBI:16815"/>
        <dbReference type="ChEBI" id="CHEBI:18005"/>
        <dbReference type="EC" id="5.3.2.1"/>
    </reaction>
</comment>
<dbReference type="GO" id="GO:0005615">
    <property type="term" value="C:extracellular space"/>
    <property type="evidence" value="ECO:0007669"/>
    <property type="project" value="UniProtKB-KW"/>
</dbReference>
<evidence type="ECO:0000313" key="14">
    <source>
        <dbReference type="Proteomes" id="UP000030746"/>
    </source>
</evidence>
<dbReference type="Gene3D" id="3.30.429.10">
    <property type="entry name" value="Macrophage Migration Inhibitory Factor"/>
    <property type="match status" value="1"/>
</dbReference>
<evidence type="ECO:0000256" key="2">
    <source>
        <dbReference type="ARBA" id="ARBA00005851"/>
    </source>
</evidence>
<dbReference type="PANTHER" id="PTHR11954:SF6">
    <property type="entry name" value="MACROPHAGE MIGRATION INHIBITORY FACTOR"/>
    <property type="match status" value="1"/>
</dbReference>
<evidence type="ECO:0000256" key="9">
    <source>
        <dbReference type="ARBA" id="ARBA00039086"/>
    </source>
</evidence>
<evidence type="ECO:0000256" key="8">
    <source>
        <dbReference type="ARBA" id="ARBA00038932"/>
    </source>
</evidence>
<sequence length="123" mass="14297">MVNVCAVLKTNVHEKSIQKDFLSKFSDFLVTLTGADLKNITLELYTDVTMMRAGTTAPMLNIDFVHNSPQIDQTSKYEYANKITQFICIHLHIPEDRLQQKVDDELHYINNSQTKIHRTNRTW</sequence>
<reference evidence="13" key="1">
    <citation type="journal article" date="2013" name="Nature">
        <title>Insights into bilaterian evolution from three spiralian genomes.</title>
        <authorList>
            <person name="Simakov O."/>
            <person name="Marletaz F."/>
            <person name="Cho S.J."/>
            <person name="Edsinger-Gonzales E."/>
            <person name="Havlak P."/>
            <person name="Hellsten U."/>
            <person name="Kuo D.H."/>
            <person name="Larsson T."/>
            <person name="Lv J."/>
            <person name="Arendt D."/>
            <person name="Savage R."/>
            <person name="Osoegawa K."/>
            <person name="de Jong P."/>
            <person name="Grimwood J."/>
            <person name="Chapman J.A."/>
            <person name="Shapiro H."/>
            <person name="Aerts A."/>
            <person name="Otillar R.P."/>
            <person name="Terry A.Y."/>
            <person name="Boore J.L."/>
            <person name="Grigoriev I.V."/>
            <person name="Lindberg D.R."/>
            <person name="Seaver E.C."/>
            <person name="Weisblat D.A."/>
            <person name="Putnam N.H."/>
            <person name="Rokhsar D.S."/>
        </authorList>
    </citation>
    <scope>NUCLEOTIDE SEQUENCE [LARGE SCALE GENOMIC DNA]</scope>
</reference>
<dbReference type="EC" id="5.3.2.1" evidence="9"/>
<evidence type="ECO:0000256" key="1">
    <source>
        <dbReference type="ARBA" id="ARBA00004613"/>
    </source>
</evidence>
<comment type="catalytic activity">
    <reaction evidence="7">
        <text>L-dopachrome = 5,6-dihydroxyindole-2-carboxylate</text>
        <dbReference type="Rhea" id="RHEA:13041"/>
        <dbReference type="ChEBI" id="CHEBI:16875"/>
        <dbReference type="ChEBI" id="CHEBI:57509"/>
        <dbReference type="EC" id="5.3.3.12"/>
    </reaction>
</comment>
<evidence type="ECO:0000256" key="3">
    <source>
        <dbReference type="ARBA" id="ARBA00022514"/>
    </source>
</evidence>
<dbReference type="OrthoDB" id="6080988at2759"/>
<dbReference type="GO" id="GO:0050178">
    <property type="term" value="F:phenylpyruvate tautomerase activity"/>
    <property type="evidence" value="ECO:0007669"/>
    <property type="project" value="UniProtKB-EC"/>
</dbReference>
<gene>
    <name evidence="13" type="ORF">LOTGIDRAFT_158306</name>
</gene>
<dbReference type="InterPro" id="IPR014347">
    <property type="entry name" value="Tautomerase/MIF_sf"/>
</dbReference>
<evidence type="ECO:0000256" key="10">
    <source>
        <dbReference type="ARBA" id="ARBA00041631"/>
    </source>
</evidence>
<dbReference type="GeneID" id="20237670"/>
<keyword evidence="5" id="KW-0413">Isomerase</keyword>
<dbReference type="InterPro" id="IPR001398">
    <property type="entry name" value="Macrophage_inhib_fac"/>
</dbReference>
<dbReference type="CTD" id="20237670"/>
<dbReference type="OMA" id="MAKFMAD"/>
<evidence type="ECO:0000256" key="5">
    <source>
        <dbReference type="ARBA" id="ARBA00023235"/>
    </source>
</evidence>
<organism evidence="13 14">
    <name type="scientific">Lottia gigantea</name>
    <name type="common">Giant owl limpet</name>
    <dbReference type="NCBI Taxonomy" id="225164"/>
    <lineage>
        <taxon>Eukaryota</taxon>
        <taxon>Metazoa</taxon>
        <taxon>Spiralia</taxon>
        <taxon>Lophotrochozoa</taxon>
        <taxon>Mollusca</taxon>
        <taxon>Gastropoda</taxon>
        <taxon>Patellogastropoda</taxon>
        <taxon>Lottioidea</taxon>
        <taxon>Lottiidae</taxon>
        <taxon>Lottia</taxon>
    </lineage>
</organism>
<dbReference type="GO" id="GO:0005125">
    <property type="term" value="F:cytokine activity"/>
    <property type="evidence" value="ECO:0007669"/>
    <property type="project" value="UniProtKB-KW"/>
</dbReference>
<comment type="subcellular location">
    <subcellularLocation>
        <location evidence="1">Secreted</location>
    </subcellularLocation>
</comment>
<proteinExistence type="inferred from homology"/>
<dbReference type="EC" id="5.3.3.12" evidence="8"/>
<dbReference type="Pfam" id="PF01187">
    <property type="entry name" value="MIF"/>
    <property type="match status" value="1"/>
</dbReference>
<evidence type="ECO:0000256" key="6">
    <source>
        <dbReference type="ARBA" id="ARBA00036735"/>
    </source>
</evidence>
<dbReference type="KEGG" id="lgi:LOTGIDRAFT_158306"/>
<dbReference type="GO" id="GO:0004167">
    <property type="term" value="F:dopachrome isomerase activity"/>
    <property type="evidence" value="ECO:0007669"/>
    <property type="project" value="UniProtKB-EC"/>
</dbReference>
<dbReference type="PANTHER" id="PTHR11954">
    <property type="entry name" value="D-DOPACHROME DECARBOXYLASE"/>
    <property type="match status" value="1"/>
</dbReference>